<dbReference type="AlphaFoldDB" id="A0AA40EX32"/>
<organism evidence="1 2">
    <name type="scientific">Schizothecium vesticola</name>
    <dbReference type="NCBI Taxonomy" id="314040"/>
    <lineage>
        <taxon>Eukaryota</taxon>
        <taxon>Fungi</taxon>
        <taxon>Dikarya</taxon>
        <taxon>Ascomycota</taxon>
        <taxon>Pezizomycotina</taxon>
        <taxon>Sordariomycetes</taxon>
        <taxon>Sordariomycetidae</taxon>
        <taxon>Sordariales</taxon>
        <taxon>Schizotheciaceae</taxon>
        <taxon>Schizothecium</taxon>
    </lineage>
</organism>
<reference evidence="1" key="1">
    <citation type="submission" date="2023-06" db="EMBL/GenBank/DDBJ databases">
        <title>Genome-scale phylogeny and comparative genomics of the fungal order Sordariales.</title>
        <authorList>
            <consortium name="Lawrence Berkeley National Laboratory"/>
            <person name="Hensen N."/>
            <person name="Bonometti L."/>
            <person name="Westerberg I."/>
            <person name="Brannstrom I.O."/>
            <person name="Guillou S."/>
            <person name="Cros-Aarteil S."/>
            <person name="Calhoun S."/>
            <person name="Haridas S."/>
            <person name="Kuo A."/>
            <person name="Mondo S."/>
            <person name="Pangilinan J."/>
            <person name="Riley R."/>
            <person name="LaButti K."/>
            <person name="Andreopoulos B."/>
            <person name="Lipzen A."/>
            <person name="Chen C."/>
            <person name="Yanf M."/>
            <person name="Daum C."/>
            <person name="Ng V."/>
            <person name="Clum A."/>
            <person name="Steindorff A."/>
            <person name="Ohm R."/>
            <person name="Martin F."/>
            <person name="Silar P."/>
            <person name="Natvig D."/>
            <person name="Lalanne C."/>
            <person name="Gautier V."/>
            <person name="Ament-velasquez S.L."/>
            <person name="Kruys A."/>
            <person name="Hutchinson M.I."/>
            <person name="Powell A.J."/>
            <person name="Barry K."/>
            <person name="Miller A.N."/>
            <person name="Grigoriev I.V."/>
            <person name="Debuchy R."/>
            <person name="Gladieux P."/>
            <person name="Thoren M.H."/>
            <person name="Johannesson H."/>
        </authorList>
    </citation>
    <scope>NUCLEOTIDE SEQUENCE</scope>
    <source>
        <strain evidence="1">SMH3187-1</strain>
    </source>
</reference>
<dbReference type="EMBL" id="JAUKUD010000004">
    <property type="protein sequence ID" value="KAK0747160.1"/>
    <property type="molecule type" value="Genomic_DNA"/>
</dbReference>
<comment type="caution">
    <text evidence="1">The sequence shown here is derived from an EMBL/GenBank/DDBJ whole genome shotgun (WGS) entry which is preliminary data.</text>
</comment>
<evidence type="ECO:0000313" key="1">
    <source>
        <dbReference type="EMBL" id="KAK0747160.1"/>
    </source>
</evidence>
<feature type="non-terminal residue" evidence="1">
    <location>
        <position position="138"/>
    </location>
</feature>
<keyword evidence="2" id="KW-1185">Reference proteome</keyword>
<dbReference type="Proteomes" id="UP001172155">
    <property type="component" value="Unassembled WGS sequence"/>
</dbReference>
<evidence type="ECO:0000313" key="2">
    <source>
        <dbReference type="Proteomes" id="UP001172155"/>
    </source>
</evidence>
<sequence>MPGEASLAYASSMADTISRKGPRKLQPGPLLPRWTLGTPVQPNVPFLIRKDSAFQNGSAAAYGSAVPPSCLEALHFLDRFCLGRNIADQSQAALAAVLLMLSHRTAKGLQLPAFAAGSQSSAFSLGRRNHPRASRRDS</sequence>
<accession>A0AA40EX32</accession>
<proteinExistence type="predicted"/>
<name>A0AA40EX32_9PEZI</name>
<protein>
    <submittedName>
        <fullName evidence="1">Uncharacterized protein</fullName>
    </submittedName>
</protein>
<gene>
    <name evidence="1" type="ORF">B0T18DRAFT_413221</name>
</gene>